<evidence type="ECO:0000259" key="4">
    <source>
        <dbReference type="Pfam" id="PF06737"/>
    </source>
</evidence>
<dbReference type="OrthoDB" id="1404170at2"/>
<dbReference type="Pfam" id="PF11574">
    <property type="entry name" value="Rpf1_C"/>
    <property type="match status" value="1"/>
</dbReference>
<dbReference type="InterPro" id="IPR021630">
    <property type="entry name" value="Rpf1_C"/>
</dbReference>
<name>A0A0Q1DTU0_9CORY</name>
<dbReference type="EMBL" id="LKST01000003">
    <property type="protein sequence ID" value="KQB83489.1"/>
    <property type="molecule type" value="Genomic_DNA"/>
</dbReference>
<keyword evidence="7" id="KW-1185">Reference proteome</keyword>
<evidence type="ECO:0000256" key="1">
    <source>
        <dbReference type="ARBA" id="ARBA00010830"/>
    </source>
</evidence>
<comment type="caution">
    <text evidence="6">The sequence shown here is derived from an EMBL/GenBank/DDBJ whole genome shotgun (WGS) entry which is preliminary data.</text>
</comment>
<dbReference type="EC" id="3.-.-.-" evidence="6"/>
<feature type="chain" id="PRO_5006189717" evidence="3">
    <location>
        <begin position="36"/>
        <end position="246"/>
    </location>
</feature>
<dbReference type="Pfam" id="PF06737">
    <property type="entry name" value="Transglycosylas"/>
    <property type="match status" value="1"/>
</dbReference>
<dbReference type="STRING" id="1544416.Cocul_01557"/>
<dbReference type="AlphaFoldDB" id="A0A0Q1DTU0"/>
<evidence type="ECO:0000256" key="2">
    <source>
        <dbReference type="ARBA" id="ARBA00022801"/>
    </source>
</evidence>
<organism evidence="6 7">
    <name type="scientific">Corynebacterium oculi</name>
    <dbReference type="NCBI Taxonomy" id="1544416"/>
    <lineage>
        <taxon>Bacteria</taxon>
        <taxon>Bacillati</taxon>
        <taxon>Actinomycetota</taxon>
        <taxon>Actinomycetes</taxon>
        <taxon>Mycobacteriales</taxon>
        <taxon>Corynebacteriaceae</taxon>
        <taxon>Corynebacterium</taxon>
    </lineage>
</organism>
<gene>
    <name evidence="6" type="primary">rpfA</name>
    <name evidence="6" type="ORF">Cocul_01557</name>
</gene>
<dbReference type="CDD" id="cd13925">
    <property type="entry name" value="RPF"/>
    <property type="match status" value="1"/>
</dbReference>
<comment type="similarity">
    <text evidence="1">Belongs to the transglycosylase family. Rpf subfamily.</text>
</comment>
<dbReference type="InterPro" id="IPR023346">
    <property type="entry name" value="Lysozyme-like_dom_sf"/>
</dbReference>
<keyword evidence="3" id="KW-0732">Signal</keyword>
<reference evidence="6 7" key="1">
    <citation type="submission" date="2015-10" db="EMBL/GenBank/DDBJ databases">
        <title>Corynebacteirum lowii and Corynebacterium oculi species nova, derived from human clinical disease and and emended description of Corynebacterium mastiditis.</title>
        <authorList>
            <person name="Bernard K."/>
            <person name="Pacheco A.L."/>
            <person name="Mcdougall C."/>
            <person name="Burtx T."/>
            <person name="Weibe D."/>
            <person name="Tyler S."/>
            <person name="Olson A.B."/>
            <person name="Cnockaert M."/>
            <person name="Eguchi H."/>
            <person name="Kuwahara T."/>
            <person name="Nakayama-Imaohji H."/>
            <person name="Boudewijins M."/>
            <person name="Van Hoecke F."/>
            <person name="Bernier A.-M."/>
            <person name="Vandamme P."/>
        </authorList>
    </citation>
    <scope>NUCLEOTIDE SEQUENCE [LARGE SCALE GENOMIC DNA]</scope>
    <source>
        <strain evidence="6 7">NML 130210</strain>
    </source>
</reference>
<dbReference type="PATRIC" id="fig|1544416.3.peg.1563"/>
<dbReference type="InterPro" id="IPR010618">
    <property type="entry name" value="RPF"/>
</dbReference>
<sequence>MGRHTAMTTSIFTKLALGSIAVGTASALIAPAASAAPDSDWDALAQCEAGGDWSINTGNGYHGGLQFNPQTWTAHGGGEFAPTANQATREEQIVVAERVLASQGWGAWPACSQRLGLNSAPSERTAPSARAVEAVPAEAPTVAEDIAIPAEVSSDQVTITEISSGEPLAPATQLYFLAITALQKAGLEVPEELTDLFFQYSNDADAFYEEATALVEPMLAETGLDQYVAEGTDSLESALKQIITLF</sequence>
<dbReference type="InterPro" id="IPR044905">
    <property type="entry name" value="Rpf1_C_sf"/>
</dbReference>
<accession>A0A0Q1DTU0</accession>
<dbReference type="Gene3D" id="1.10.530.10">
    <property type="match status" value="1"/>
</dbReference>
<evidence type="ECO:0000256" key="3">
    <source>
        <dbReference type="SAM" id="SignalP"/>
    </source>
</evidence>
<dbReference type="GO" id="GO:0016787">
    <property type="term" value="F:hydrolase activity"/>
    <property type="evidence" value="ECO:0007669"/>
    <property type="project" value="UniProtKB-KW"/>
</dbReference>
<dbReference type="SUPFAM" id="SSF53955">
    <property type="entry name" value="Lysozyme-like"/>
    <property type="match status" value="1"/>
</dbReference>
<proteinExistence type="inferred from homology"/>
<dbReference type="Gene3D" id="1.10.1200.100">
    <property type="entry name" value="conserved protein domain from corynebacterium diphtheriae"/>
    <property type="match status" value="1"/>
</dbReference>
<feature type="domain" description="Resuscitation-promoting factor Rpf1 C-terminal" evidence="5">
    <location>
        <begin position="116"/>
        <end position="215"/>
    </location>
</feature>
<feature type="signal peptide" evidence="3">
    <location>
        <begin position="1"/>
        <end position="35"/>
    </location>
</feature>
<evidence type="ECO:0000313" key="7">
    <source>
        <dbReference type="Proteomes" id="UP000050517"/>
    </source>
</evidence>
<evidence type="ECO:0000313" key="6">
    <source>
        <dbReference type="EMBL" id="KQB83489.1"/>
    </source>
</evidence>
<feature type="domain" description="Resuscitation-promoting factor core lysozyme-like" evidence="4">
    <location>
        <begin position="35"/>
        <end position="111"/>
    </location>
</feature>
<dbReference type="RefSeq" id="WP_055122682.1">
    <property type="nucleotide sequence ID" value="NZ_LKST01000003.1"/>
</dbReference>
<evidence type="ECO:0000259" key="5">
    <source>
        <dbReference type="Pfam" id="PF11574"/>
    </source>
</evidence>
<keyword evidence="2 6" id="KW-0378">Hydrolase</keyword>
<protein>
    <submittedName>
        <fullName evidence="6">Resuscitation-promoting factor RpfA</fullName>
        <ecNumber evidence="6">3.-.-.-</ecNumber>
    </submittedName>
</protein>
<dbReference type="Proteomes" id="UP000050517">
    <property type="component" value="Unassembled WGS sequence"/>
</dbReference>